<keyword evidence="4 10" id="KW-0547">Nucleotide-binding</keyword>
<evidence type="ECO:0000259" key="16">
    <source>
        <dbReference type="PROSITE" id="PS50011"/>
    </source>
</evidence>
<proteinExistence type="inferred from homology"/>
<dbReference type="SUPFAM" id="SSF56112">
    <property type="entry name" value="Protein kinase-like (PK-like)"/>
    <property type="match status" value="1"/>
</dbReference>
<dbReference type="FunFam" id="1.10.510.10:FF:000235">
    <property type="entry name" value="Serine/threonine-protein kinase ark1"/>
    <property type="match status" value="1"/>
</dbReference>
<evidence type="ECO:0000256" key="10">
    <source>
        <dbReference type="PIRSR" id="PIRSR630616-2"/>
    </source>
</evidence>
<organism evidence="17 18">
    <name type="scientific">Henosepilachna vigintioctopunctata</name>
    <dbReference type="NCBI Taxonomy" id="420089"/>
    <lineage>
        <taxon>Eukaryota</taxon>
        <taxon>Metazoa</taxon>
        <taxon>Ecdysozoa</taxon>
        <taxon>Arthropoda</taxon>
        <taxon>Hexapoda</taxon>
        <taxon>Insecta</taxon>
        <taxon>Pterygota</taxon>
        <taxon>Neoptera</taxon>
        <taxon>Endopterygota</taxon>
        <taxon>Coleoptera</taxon>
        <taxon>Polyphaga</taxon>
        <taxon>Cucujiformia</taxon>
        <taxon>Coccinelloidea</taxon>
        <taxon>Coccinellidae</taxon>
        <taxon>Epilachninae</taxon>
        <taxon>Epilachnini</taxon>
        <taxon>Henosepilachna</taxon>
    </lineage>
</organism>
<dbReference type="PROSITE" id="PS50011">
    <property type="entry name" value="PROTEIN_KINASE_DOM"/>
    <property type="match status" value="1"/>
</dbReference>
<comment type="catalytic activity">
    <reaction evidence="8 14">
        <text>L-seryl-[protein] + ATP = O-phospho-L-seryl-[protein] + ADP + H(+)</text>
        <dbReference type="Rhea" id="RHEA:17989"/>
        <dbReference type="Rhea" id="RHEA-COMP:9863"/>
        <dbReference type="Rhea" id="RHEA-COMP:11604"/>
        <dbReference type="ChEBI" id="CHEBI:15378"/>
        <dbReference type="ChEBI" id="CHEBI:29999"/>
        <dbReference type="ChEBI" id="CHEBI:30616"/>
        <dbReference type="ChEBI" id="CHEBI:83421"/>
        <dbReference type="ChEBI" id="CHEBI:456216"/>
        <dbReference type="EC" id="2.7.11.1"/>
    </reaction>
</comment>
<evidence type="ECO:0000256" key="13">
    <source>
        <dbReference type="RuleBase" id="RU000304"/>
    </source>
</evidence>
<evidence type="ECO:0000256" key="7">
    <source>
        <dbReference type="ARBA" id="ARBA00047899"/>
    </source>
</evidence>
<dbReference type="GO" id="GO:0030496">
    <property type="term" value="C:midbody"/>
    <property type="evidence" value="ECO:0007669"/>
    <property type="project" value="UniProtKB-SubCell"/>
</dbReference>
<keyword evidence="18" id="KW-1185">Reference proteome</keyword>
<keyword evidence="6 10" id="KW-0067">ATP-binding</keyword>
<dbReference type="Gene3D" id="1.10.510.10">
    <property type="entry name" value="Transferase(Phosphotransferase) domain 1"/>
    <property type="match status" value="1"/>
</dbReference>
<feature type="binding site" evidence="10">
    <location>
        <position position="127"/>
    </location>
    <ligand>
        <name>ATP</name>
        <dbReference type="ChEBI" id="CHEBI:30616"/>
    </ligand>
</feature>
<evidence type="ECO:0000256" key="8">
    <source>
        <dbReference type="ARBA" id="ARBA00048679"/>
    </source>
</evidence>
<dbReference type="EC" id="2.7.11.1" evidence="14"/>
<dbReference type="SMART" id="SM00220">
    <property type="entry name" value="S_TKc"/>
    <property type="match status" value="1"/>
</dbReference>
<dbReference type="PANTHER" id="PTHR24350">
    <property type="entry name" value="SERINE/THREONINE-PROTEIN KINASE IAL-RELATED"/>
    <property type="match status" value="1"/>
</dbReference>
<dbReference type="GO" id="GO:0004674">
    <property type="term" value="F:protein serine/threonine kinase activity"/>
    <property type="evidence" value="ECO:0007669"/>
    <property type="project" value="UniProtKB-KW"/>
</dbReference>
<dbReference type="PROSITE" id="PS00107">
    <property type="entry name" value="PROTEIN_KINASE_ATP"/>
    <property type="match status" value="1"/>
</dbReference>
<dbReference type="GO" id="GO:0006325">
    <property type="term" value="P:chromatin organization"/>
    <property type="evidence" value="ECO:0007669"/>
    <property type="project" value="UniProtKB-ARBA"/>
</dbReference>
<keyword evidence="5 14" id="KW-0418">Kinase</keyword>
<evidence type="ECO:0000313" key="17">
    <source>
        <dbReference type="EMBL" id="KAK9880048.1"/>
    </source>
</evidence>
<evidence type="ECO:0000256" key="3">
    <source>
        <dbReference type="ARBA" id="ARBA00022679"/>
    </source>
</evidence>
<evidence type="ECO:0000256" key="6">
    <source>
        <dbReference type="ARBA" id="ARBA00022840"/>
    </source>
</evidence>
<accession>A0AAW1UFV3</accession>
<dbReference type="GO" id="GO:0032506">
    <property type="term" value="P:cytokinetic process"/>
    <property type="evidence" value="ECO:0007669"/>
    <property type="project" value="UniProtKB-ARBA"/>
</dbReference>
<feature type="cross-link" description="Glycyl lysine isopeptide (Lys-Gly) (interchain with G-Cter in SUMO2)" evidence="11">
    <location>
        <position position="244"/>
    </location>
</feature>
<dbReference type="CDD" id="cd14007">
    <property type="entry name" value="STKc_Aurora"/>
    <property type="match status" value="1"/>
</dbReference>
<dbReference type="InterPro" id="IPR017441">
    <property type="entry name" value="Protein_kinase_ATP_BS"/>
</dbReference>
<evidence type="ECO:0000256" key="15">
    <source>
        <dbReference type="SAM" id="MobiDB-lite"/>
    </source>
</evidence>
<evidence type="ECO:0000256" key="5">
    <source>
        <dbReference type="ARBA" id="ARBA00022777"/>
    </source>
</evidence>
<evidence type="ECO:0000256" key="1">
    <source>
        <dbReference type="ARBA" id="ARBA00004214"/>
    </source>
</evidence>
<dbReference type="InterPro" id="IPR011009">
    <property type="entry name" value="Kinase-like_dom_sf"/>
</dbReference>
<feature type="active site" description="Proton acceptor" evidence="9">
    <location>
        <position position="242"/>
    </location>
</feature>
<dbReference type="AlphaFoldDB" id="A0AAW1UFV3"/>
<comment type="subcellular location">
    <subcellularLocation>
        <location evidence="1">Midbody</location>
    </subcellularLocation>
</comment>
<evidence type="ECO:0000256" key="11">
    <source>
        <dbReference type="PIRSR" id="PIRSR630616-3"/>
    </source>
</evidence>
<dbReference type="InterPro" id="IPR008271">
    <property type="entry name" value="Ser/Thr_kinase_AS"/>
</dbReference>
<comment type="caution">
    <text evidence="17">The sequence shown here is derived from an EMBL/GenBank/DDBJ whole genome shotgun (WGS) entry which is preliminary data.</text>
</comment>
<dbReference type="InterPro" id="IPR030616">
    <property type="entry name" value="Aur-like"/>
</dbReference>
<dbReference type="Gene3D" id="3.30.200.20">
    <property type="entry name" value="Phosphorylase Kinase, domain 1"/>
    <property type="match status" value="1"/>
</dbReference>
<gene>
    <name evidence="17" type="ORF">WA026_008559</name>
</gene>
<dbReference type="FunFam" id="3.30.200.20:FF:000042">
    <property type="entry name" value="Aurora kinase A"/>
    <property type="match status" value="1"/>
</dbReference>
<feature type="region of interest" description="Disordered" evidence="15">
    <location>
        <begin position="84"/>
        <end position="106"/>
    </location>
</feature>
<feature type="binding site" evidence="10">
    <location>
        <position position="260"/>
    </location>
    <ligand>
        <name>ATP</name>
        <dbReference type="ChEBI" id="CHEBI:30616"/>
    </ligand>
</feature>
<dbReference type="Proteomes" id="UP001431783">
    <property type="component" value="Unassembled WGS sequence"/>
</dbReference>
<comment type="similarity">
    <text evidence="14">Belongs to the protein kinase superfamily. Ser/Thr protein kinase family. Aurora subfamily.</text>
</comment>
<dbReference type="PROSITE" id="PS00108">
    <property type="entry name" value="PROTEIN_KINASE_ST"/>
    <property type="match status" value="1"/>
</dbReference>
<keyword evidence="3 14" id="KW-0808">Transferase</keyword>
<dbReference type="GO" id="GO:0005524">
    <property type="term" value="F:ATP binding"/>
    <property type="evidence" value="ECO:0007669"/>
    <property type="project" value="UniProtKB-UniRule"/>
</dbReference>
<sequence>MSKKSENIVKHATADVDIQHKRNLVHSTPKLKSSKLPIRSVLTDSTNKKESPQVELPNVKDEMKCKDEEVKNSQNEVINVVNSNSKEEHNKVPVQNNKPSTTKQTTQNVHKWTLGDFDIGKPLGRGKFGNVYLAREKRSKFVVALKVLFKSAIDNFKNEHQVRREIEIQTHLRHPNILRMYAYFHDESRVYLVLEYAPQGALYKALQSSPNKRFDEPTSAKYIRQVADALKYCHTHKVIHRDIKPENLLLGSKGEVKIADFGWSVHAPSSRRETLCGTLDYLSPEMVLGQPHNEKVDLWSLGVLCYEFLVGHPPFETSSFEVTYRAISEVNYSFPDYISEEAMDLIKKLLVFNPDNRLSLDGILKHSWILKYTDVNNS</sequence>
<evidence type="ECO:0000256" key="9">
    <source>
        <dbReference type="PIRSR" id="PIRSR630616-1"/>
    </source>
</evidence>
<keyword evidence="2 13" id="KW-0723">Serine/threonine-protein kinase</keyword>
<dbReference type="GO" id="GO:0000070">
    <property type="term" value="P:mitotic sister chromatid segregation"/>
    <property type="evidence" value="ECO:0007669"/>
    <property type="project" value="UniProtKB-ARBA"/>
</dbReference>
<evidence type="ECO:0000256" key="14">
    <source>
        <dbReference type="RuleBase" id="RU367134"/>
    </source>
</evidence>
<feature type="binding site" evidence="10">
    <location>
        <begin position="195"/>
        <end position="197"/>
    </location>
    <ligand>
        <name>ATP</name>
        <dbReference type="ChEBI" id="CHEBI:30616"/>
    </ligand>
</feature>
<protein>
    <recommendedName>
        <fullName evidence="14">Aurora kinase</fullName>
        <ecNumber evidence="14">2.7.11.1</ecNumber>
    </recommendedName>
</protein>
<name>A0AAW1UFV3_9CUCU</name>
<evidence type="ECO:0000256" key="2">
    <source>
        <dbReference type="ARBA" id="ARBA00022527"/>
    </source>
</evidence>
<dbReference type="GO" id="GO:0030261">
    <property type="term" value="P:chromosome condensation"/>
    <property type="evidence" value="ECO:0007669"/>
    <property type="project" value="UniProtKB-ARBA"/>
</dbReference>
<reference evidence="17 18" key="1">
    <citation type="submission" date="2023-03" db="EMBL/GenBank/DDBJ databases">
        <title>Genome insight into feeding habits of ladybird beetles.</title>
        <authorList>
            <person name="Li H.-S."/>
            <person name="Huang Y.-H."/>
            <person name="Pang H."/>
        </authorList>
    </citation>
    <scope>NUCLEOTIDE SEQUENCE [LARGE SCALE GENOMIC DNA]</scope>
    <source>
        <strain evidence="17">SYSU_2023b</strain>
        <tissue evidence="17">Whole body</tissue>
    </source>
</reference>
<feature type="compositionally biased region" description="Polar residues" evidence="15">
    <location>
        <begin position="93"/>
        <end position="106"/>
    </location>
</feature>
<dbReference type="InterPro" id="IPR000719">
    <property type="entry name" value="Prot_kinase_dom"/>
</dbReference>
<evidence type="ECO:0000313" key="18">
    <source>
        <dbReference type="Proteomes" id="UP001431783"/>
    </source>
</evidence>
<dbReference type="EMBL" id="JARQZJ010000063">
    <property type="protein sequence ID" value="KAK9880048.1"/>
    <property type="molecule type" value="Genomic_DNA"/>
</dbReference>
<evidence type="ECO:0000256" key="4">
    <source>
        <dbReference type="ARBA" id="ARBA00022741"/>
    </source>
</evidence>
<feature type="domain" description="Protein kinase" evidence="16">
    <location>
        <begin position="117"/>
        <end position="369"/>
    </location>
</feature>
<feature type="binding site" evidence="10">
    <location>
        <begin position="246"/>
        <end position="247"/>
    </location>
    <ligand>
        <name>ATP</name>
        <dbReference type="ChEBI" id="CHEBI:30616"/>
    </ligand>
</feature>
<dbReference type="Pfam" id="PF00069">
    <property type="entry name" value="Pkinase"/>
    <property type="match status" value="1"/>
</dbReference>
<comment type="catalytic activity">
    <reaction evidence="7 14">
        <text>L-threonyl-[protein] + ATP = O-phospho-L-threonyl-[protein] + ADP + H(+)</text>
        <dbReference type="Rhea" id="RHEA:46608"/>
        <dbReference type="Rhea" id="RHEA-COMP:11060"/>
        <dbReference type="Rhea" id="RHEA-COMP:11605"/>
        <dbReference type="ChEBI" id="CHEBI:15378"/>
        <dbReference type="ChEBI" id="CHEBI:30013"/>
        <dbReference type="ChEBI" id="CHEBI:30616"/>
        <dbReference type="ChEBI" id="CHEBI:61977"/>
        <dbReference type="ChEBI" id="CHEBI:456216"/>
        <dbReference type="EC" id="2.7.11.1"/>
    </reaction>
</comment>
<feature type="region of interest" description="Disordered" evidence="15">
    <location>
        <begin position="25"/>
        <end position="54"/>
    </location>
</feature>
<feature type="binding site" evidence="10 12">
    <location>
        <position position="146"/>
    </location>
    <ligand>
        <name>ATP</name>
        <dbReference type="ChEBI" id="CHEBI:30616"/>
    </ligand>
</feature>
<evidence type="ECO:0000256" key="12">
    <source>
        <dbReference type="PROSITE-ProRule" id="PRU10141"/>
    </source>
</evidence>